<protein>
    <submittedName>
        <fullName evidence="2">Uncharacterized protein</fullName>
    </submittedName>
</protein>
<dbReference type="GeneID" id="17084839"/>
<proteinExistence type="predicted"/>
<feature type="signal peptide" evidence="1">
    <location>
        <begin position="1"/>
        <end position="16"/>
    </location>
</feature>
<gene>
    <name evidence="2" type="ORF">Gasu_64940</name>
</gene>
<evidence type="ECO:0000313" key="2">
    <source>
        <dbReference type="EMBL" id="EME25847.1"/>
    </source>
</evidence>
<dbReference type="AlphaFoldDB" id="M2X7Q7"/>
<feature type="non-terminal residue" evidence="2">
    <location>
        <position position="432"/>
    </location>
</feature>
<dbReference type="EMBL" id="KB454769">
    <property type="protein sequence ID" value="EME25847.1"/>
    <property type="molecule type" value="Genomic_DNA"/>
</dbReference>
<evidence type="ECO:0000256" key="1">
    <source>
        <dbReference type="SAM" id="SignalP"/>
    </source>
</evidence>
<feature type="chain" id="PRO_5004029000" evidence="1">
    <location>
        <begin position="17"/>
        <end position="432"/>
    </location>
</feature>
<keyword evidence="3" id="KW-1185">Reference proteome</keyword>
<dbReference type="Proteomes" id="UP000030680">
    <property type="component" value="Unassembled WGS sequence"/>
</dbReference>
<evidence type="ECO:0000313" key="3">
    <source>
        <dbReference type="Proteomes" id="UP000030680"/>
    </source>
</evidence>
<keyword evidence="1" id="KW-0732">Signal</keyword>
<reference evidence="3" key="1">
    <citation type="journal article" date="2013" name="Science">
        <title>Gene transfer from bacteria and archaea facilitated evolution of an extremophilic eukaryote.</title>
        <authorList>
            <person name="Schonknecht G."/>
            <person name="Chen W.H."/>
            <person name="Ternes C.M."/>
            <person name="Barbier G.G."/>
            <person name="Shrestha R.P."/>
            <person name="Stanke M."/>
            <person name="Brautigam A."/>
            <person name="Baker B.J."/>
            <person name="Banfield J.F."/>
            <person name="Garavito R.M."/>
            <person name="Carr K."/>
            <person name="Wilkerson C."/>
            <person name="Rensing S.A."/>
            <person name="Gagneul D."/>
            <person name="Dickenson N.E."/>
            <person name="Oesterhelt C."/>
            <person name="Lercher M.J."/>
            <person name="Weber A.P."/>
        </authorList>
    </citation>
    <scope>NUCLEOTIDE SEQUENCE [LARGE SCALE GENOMIC DNA]</scope>
    <source>
        <strain evidence="3">074W</strain>
    </source>
</reference>
<organism evidence="2 3">
    <name type="scientific">Galdieria sulphuraria</name>
    <name type="common">Red alga</name>
    <dbReference type="NCBI Taxonomy" id="130081"/>
    <lineage>
        <taxon>Eukaryota</taxon>
        <taxon>Rhodophyta</taxon>
        <taxon>Bangiophyceae</taxon>
        <taxon>Galdieriales</taxon>
        <taxon>Galdieriaceae</taxon>
        <taxon>Galdieria</taxon>
    </lineage>
</organism>
<sequence>MSFTRASFSFLKLTLARQIVNFPMTLLCCYSTEVRVDESVTVDYQVYSKSSNLFNDTTTGISSALVSTAGVDNGSSVFYDYVTFQSKSTPTFTPSSSNTPSWEVGNSLKFPTIGAVSSETVSSSSAPNYYSTGHPIPFSYSCPEGSFLTKFGYSAVQNFDTLYNIGPFSCSDGTVLNDHVGQYSTIDYYETKTGWKSGAVSNGYDRCNCETCLVSISLYENSSGYQTCGNNLITGVYGVIDGPCNYVNSLGFYCSVPPTISYATFNSKSFTLPIVIQVSWRLNQSSDKYPNGLVISLLTSSSSTVSYSNGAATEGVSLLITSGSFTFYQNGSVIGSTTDNAPKIGTGSEVYSFSQFYVSEKTLQGASITSDSFLNGASQSSLNPTFSKLSLPTNLASNLTATTAIAAYSSNQCDTKAYFVRVISGLSQLTLL</sequence>
<dbReference type="RefSeq" id="XP_005702367.1">
    <property type="nucleotide sequence ID" value="XM_005702310.1"/>
</dbReference>
<dbReference type="KEGG" id="gsl:Gasu_64940"/>
<accession>M2X7Q7</accession>
<name>M2X7Q7_GALSU</name>
<dbReference type="Gramene" id="EME25847">
    <property type="protein sequence ID" value="EME25847"/>
    <property type="gene ID" value="Gasu_64940"/>
</dbReference>